<dbReference type="Proteomes" id="UP000017831">
    <property type="component" value="Unassembled WGS sequence"/>
</dbReference>
<gene>
    <name evidence="1" type="ORF">HMPREF1534_03092</name>
</gene>
<dbReference type="STRING" id="1121098.HMPREF1534_03092"/>
<proteinExistence type="predicted"/>
<keyword evidence="2" id="KW-1185">Reference proteome</keyword>
<protein>
    <recommendedName>
        <fullName evidence="3">DUF4831 domain-containing protein</fullName>
    </recommendedName>
</protein>
<accession>U6R9I9</accession>
<dbReference type="AlphaFoldDB" id="U6R9I9"/>
<dbReference type="EMBL" id="AQHY01000036">
    <property type="protein sequence ID" value="EOA53284.1"/>
    <property type="molecule type" value="Genomic_DNA"/>
</dbReference>
<organism evidence="1 2">
    <name type="scientific">Phocaeicola massiliensis B84634 = Timone 84634 = DSM 17679 = JCM 13223</name>
    <dbReference type="NCBI Taxonomy" id="1121098"/>
    <lineage>
        <taxon>Bacteria</taxon>
        <taxon>Pseudomonadati</taxon>
        <taxon>Bacteroidota</taxon>
        <taxon>Bacteroidia</taxon>
        <taxon>Bacteroidales</taxon>
        <taxon>Bacteroidaceae</taxon>
        <taxon>Phocaeicola</taxon>
    </lineage>
</organism>
<evidence type="ECO:0000313" key="1">
    <source>
        <dbReference type="EMBL" id="EOA53284.1"/>
    </source>
</evidence>
<evidence type="ECO:0008006" key="3">
    <source>
        <dbReference type="Google" id="ProtNLM"/>
    </source>
</evidence>
<dbReference type="InterPro" id="IPR032265">
    <property type="entry name" value="DUF4831"/>
</dbReference>
<reference evidence="1 2" key="1">
    <citation type="submission" date="2013-04" db="EMBL/GenBank/DDBJ databases">
        <title>The Genome Sequence of Bacteroides massiliensis DSM 17679.</title>
        <authorList>
            <consortium name="The Broad Institute Genomics Platform"/>
            <person name="Earl A."/>
            <person name="Ward D."/>
            <person name="Feldgarden M."/>
            <person name="Gevers D."/>
            <person name="Martens E."/>
            <person name="Fenner L."/>
            <person name="Roux V."/>
            <person name="Mallet M.N."/>
            <person name="Raoult D."/>
            <person name="Walker B."/>
            <person name="Young S."/>
            <person name="Zeng Q."/>
            <person name="Gargeya S."/>
            <person name="Fitzgerald M."/>
            <person name="Haas B."/>
            <person name="Abouelleil A."/>
            <person name="Allen A.W."/>
            <person name="Alvarado L."/>
            <person name="Arachchi H.M."/>
            <person name="Berlin A.M."/>
            <person name="Chapman S.B."/>
            <person name="Gainer-Dewar J."/>
            <person name="Goldberg J."/>
            <person name="Griggs A."/>
            <person name="Gujja S."/>
            <person name="Hansen M."/>
            <person name="Howarth C."/>
            <person name="Imamovic A."/>
            <person name="Ireland A."/>
            <person name="Larimer J."/>
            <person name="McCowan C."/>
            <person name="Murphy C."/>
            <person name="Pearson M."/>
            <person name="Poon T.W."/>
            <person name="Priest M."/>
            <person name="Roberts A."/>
            <person name="Saif S."/>
            <person name="Shea T."/>
            <person name="Sisk P."/>
            <person name="Sykes S."/>
            <person name="Wortman J."/>
            <person name="Nusbaum C."/>
            <person name="Birren B."/>
        </authorList>
    </citation>
    <scope>NUCLEOTIDE SEQUENCE [LARGE SCALE GENOMIC DNA]</scope>
    <source>
        <strain evidence="2">B84634 / Timone 84634 / DSM 17679 / JCM 13223</strain>
    </source>
</reference>
<sequence length="360" mass="39978">MPSPIQEKEIMKRGLIIAASILTSLSSAAQDFSKYTPGTMGEGVVYYLPKTEIELEVVATKVTYTPGELCQYANRYLRMTNISAQPETYWEIKSIKAKAIGIPDPDNAYVVKLKDKSAASQVELTNDGIIKAINTTSPIEKTPATPITNTAKKRIDPRSFMTEEILSTASTAKMAELVAKEIYNIRESKNSLTRGQADYMPKDGAALKLMLDNLDEQEQAMMQMFAGITNREDKTLTIRVTPTEDMKDKVAFRFSKKLGVVSDENLAGEPIYLSVTNQETLPPADEKAKDKRKVDGVIYNIPGKALVTVASPTKRYFKGELLITQFGTTEVLVDNLFNKKINTRVLFDPNNGKIVKIDKD</sequence>
<dbReference type="HOGENOM" id="CLU_067505_0_0_10"/>
<dbReference type="eggNOG" id="ENOG502ZAG0">
    <property type="taxonomic scope" value="Bacteria"/>
</dbReference>
<comment type="caution">
    <text evidence="1">The sequence shown here is derived from an EMBL/GenBank/DDBJ whole genome shotgun (WGS) entry which is preliminary data.</text>
</comment>
<dbReference type="Pfam" id="PF16115">
    <property type="entry name" value="DUF4831"/>
    <property type="match status" value="1"/>
</dbReference>
<dbReference type="PATRIC" id="fig|1121098.3.peg.3145"/>
<name>U6R9I9_9BACT</name>
<evidence type="ECO:0000313" key="2">
    <source>
        <dbReference type="Proteomes" id="UP000017831"/>
    </source>
</evidence>